<evidence type="ECO:0000313" key="2">
    <source>
        <dbReference type="EMBL" id="UWZ86180.1"/>
    </source>
</evidence>
<protein>
    <recommendedName>
        <fullName evidence="1">DUF7832 domain-containing protein</fullName>
    </recommendedName>
</protein>
<gene>
    <name evidence="2" type="ORF">MOP44_09600</name>
</gene>
<dbReference type="Pfam" id="PF25191">
    <property type="entry name" value="DUF7832"/>
    <property type="match status" value="1"/>
</dbReference>
<accession>A0A9J7BTI0</accession>
<proteinExistence type="predicted"/>
<evidence type="ECO:0000259" key="1">
    <source>
        <dbReference type="Pfam" id="PF25191"/>
    </source>
</evidence>
<dbReference type="EMBL" id="CP093313">
    <property type="protein sequence ID" value="UWZ86180.1"/>
    <property type="molecule type" value="Genomic_DNA"/>
</dbReference>
<dbReference type="AlphaFoldDB" id="A0A9J7BTI0"/>
<dbReference type="Proteomes" id="UP001059380">
    <property type="component" value="Chromosome"/>
</dbReference>
<dbReference type="InterPro" id="IPR057154">
    <property type="entry name" value="DUF7832"/>
</dbReference>
<name>A0A9J7BTI0_9BACT</name>
<sequence>MKYDDASWHYGGNFPSGLPDKAGATHAGMFVAWALLSGLAGELIVDEFPQFIEKLRDRSLTPGQLFFNLCDGKFIDEDLNDVGNAFAQDYFNFQKGKYLKDYEATLGEGAATLYHVADSWENFDRLKPVLDRRFTEWKAK</sequence>
<feature type="domain" description="DUF7832" evidence="1">
    <location>
        <begin position="2"/>
        <end position="116"/>
    </location>
</feature>
<dbReference type="RefSeq" id="WP_260795824.1">
    <property type="nucleotide sequence ID" value="NZ_CP093313.1"/>
</dbReference>
<evidence type="ECO:0000313" key="3">
    <source>
        <dbReference type="Proteomes" id="UP001059380"/>
    </source>
</evidence>
<keyword evidence="3" id="KW-1185">Reference proteome</keyword>
<reference evidence="2" key="1">
    <citation type="submission" date="2021-04" db="EMBL/GenBank/DDBJ databases">
        <title>Phylogenetic analysis of Acidobacteriaceae.</title>
        <authorList>
            <person name="Qiu L."/>
            <person name="Zhang Q."/>
        </authorList>
    </citation>
    <scope>NUCLEOTIDE SEQUENCE</scope>
    <source>
        <strain evidence="2">DSM 25168</strain>
    </source>
</reference>
<organism evidence="2 3">
    <name type="scientific">Occallatibacter riparius</name>
    <dbReference type="NCBI Taxonomy" id="1002689"/>
    <lineage>
        <taxon>Bacteria</taxon>
        <taxon>Pseudomonadati</taxon>
        <taxon>Acidobacteriota</taxon>
        <taxon>Terriglobia</taxon>
        <taxon>Terriglobales</taxon>
        <taxon>Acidobacteriaceae</taxon>
        <taxon>Occallatibacter</taxon>
    </lineage>
</organism>
<dbReference type="KEGG" id="orp:MOP44_09600"/>